<dbReference type="GO" id="GO:0007030">
    <property type="term" value="P:Golgi organization"/>
    <property type="evidence" value="ECO:0007669"/>
    <property type="project" value="TreeGrafter"/>
</dbReference>
<dbReference type="Proteomes" id="UP000694846">
    <property type="component" value="Unplaced"/>
</dbReference>
<dbReference type="GeneID" id="112686353"/>
<comment type="subcellular location">
    <subcellularLocation>
        <location evidence="1">Cytoplasm</location>
    </subcellularLocation>
</comment>
<keyword evidence="4" id="KW-1185">Reference proteome</keyword>
<dbReference type="InterPro" id="IPR011993">
    <property type="entry name" value="PH-like_dom_sf"/>
</dbReference>
<evidence type="ECO:0000313" key="5">
    <source>
        <dbReference type="RefSeq" id="XP_025414367.1"/>
    </source>
</evidence>
<dbReference type="GO" id="GO:0032880">
    <property type="term" value="P:regulation of protein localization"/>
    <property type="evidence" value="ECO:0007669"/>
    <property type="project" value="TreeGrafter"/>
</dbReference>
<name>A0A8B8FU89_9HEMI</name>
<dbReference type="PANTHER" id="PTHR46556:SF1">
    <property type="entry name" value="PLECKSTRIN HOMOLOGY DOMAIN-CONTAINING FAMILY M MEMBER 2"/>
    <property type="match status" value="1"/>
</dbReference>
<dbReference type="InterPro" id="IPR057288">
    <property type="entry name" value="PH_PLEKHM2"/>
</dbReference>
<evidence type="ECO:0000256" key="1">
    <source>
        <dbReference type="ARBA" id="ARBA00004496"/>
    </source>
</evidence>
<dbReference type="GO" id="GO:0032418">
    <property type="term" value="P:lysosome localization"/>
    <property type="evidence" value="ECO:0007669"/>
    <property type="project" value="TreeGrafter"/>
</dbReference>
<organism evidence="4 5">
    <name type="scientific">Sipha flava</name>
    <name type="common">yellow sugarcane aphid</name>
    <dbReference type="NCBI Taxonomy" id="143950"/>
    <lineage>
        <taxon>Eukaryota</taxon>
        <taxon>Metazoa</taxon>
        <taxon>Ecdysozoa</taxon>
        <taxon>Arthropoda</taxon>
        <taxon>Hexapoda</taxon>
        <taxon>Insecta</taxon>
        <taxon>Pterygota</taxon>
        <taxon>Neoptera</taxon>
        <taxon>Paraneoptera</taxon>
        <taxon>Hemiptera</taxon>
        <taxon>Sternorrhyncha</taxon>
        <taxon>Aphidomorpha</taxon>
        <taxon>Aphidoidea</taxon>
        <taxon>Aphididae</taxon>
        <taxon>Sipha</taxon>
    </lineage>
</organism>
<dbReference type="Pfam" id="PF23142">
    <property type="entry name" value="PH_PLEKHM2"/>
    <property type="match status" value="1"/>
</dbReference>
<protein>
    <submittedName>
        <fullName evidence="5">Uncharacterized protein LOC112686353 isoform X1</fullName>
    </submittedName>
</protein>
<dbReference type="GO" id="GO:0010008">
    <property type="term" value="C:endosome membrane"/>
    <property type="evidence" value="ECO:0007669"/>
    <property type="project" value="TreeGrafter"/>
</dbReference>
<evidence type="ECO:0000313" key="4">
    <source>
        <dbReference type="Proteomes" id="UP000694846"/>
    </source>
</evidence>
<dbReference type="OrthoDB" id="9983817at2759"/>
<reference evidence="5" key="1">
    <citation type="submission" date="2025-08" db="UniProtKB">
        <authorList>
            <consortium name="RefSeq"/>
        </authorList>
    </citation>
    <scope>IDENTIFICATION</scope>
    <source>
        <tissue evidence="5">Whole body</tissue>
    </source>
</reference>
<gene>
    <name evidence="5" type="primary">LOC112686353</name>
</gene>
<dbReference type="Gene3D" id="2.30.29.30">
    <property type="entry name" value="Pleckstrin-homology domain (PH domain)/Phosphotyrosine-binding domain (PTB)"/>
    <property type="match status" value="1"/>
</dbReference>
<sequence length="508" mass="59042">MSVHSPDSIVYRRSNNKKIHPVLPVKRVSFHEDVIEPNNGNLIQIRIGDYGEREAPEGQEDPVPRETFKRSIFKQKKPNFPSLYMNNLNVDLKSQQDILNKIQLEVRKKEWNNVWNKHLDLGSNQLINVIKRDLSLKTKESIYKIYRMLSTGGTPLFIVITNFQFCILTKNIYTKRLEVYYSSNLTNLDLIALGPYEQTAVFVSEKSKKCTLITAIDVQSALEMIGSLEYSYRRSGLYDPNNAFVVININHHDKLYEAVKSQISIPKNDKIKYYTWLWFYKENESSNTSKSHLEEFLMVKKGTTWKPKFVRLSKDILYISDDPDRNSLCESVPLRFGRCKKVRKICCDRPHSIEILLINYSIILAPADCSREEKWFNALSYSLVGHKDINLEVKIPDGYCCLLTNSHIVLYNFPYTITNSMLLVNVDSLKCSPSPSHYYVVIEWSCYDATLEDSCNDWVVHFFCKSSCDEFISWLCTLRPDLNATELKEPQSIQRHSKSNIALRRSLF</sequence>
<dbReference type="GO" id="GO:0019894">
    <property type="term" value="F:kinesin binding"/>
    <property type="evidence" value="ECO:0007669"/>
    <property type="project" value="TreeGrafter"/>
</dbReference>
<feature type="domain" description="PLEKHM2 PH" evidence="3">
    <location>
        <begin position="138"/>
        <end position="235"/>
    </location>
</feature>
<evidence type="ECO:0000256" key="2">
    <source>
        <dbReference type="ARBA" id="ARBA00022490"/>
    </source>
</evidence>
<accession>A0A8B8FU89</accession>
<proteinExistence type="predicted"/>
<dbReference type="AlphaFoldDB" id="A0A8B8FU89"/>
<dbReference type="PANTHER" id="PTHR46556">
    <property type="entry name" value="PLECKSTRIN HOMOLOGY DOMAIN-CONTAINING FAMILY M MEMBER 2"/>
    <property type="match status" value="1"/>
</dbReference>
<dbReference type="InterPro" id="IPR053015">
    <property type="entry name" value="PH_domain-containing_M2"/>
</dbReference>
<dbReference type="RefSeq" id="XP_025414367.1">
    <property type="nucleotide sequence ID" value="XM_025558582.1"/>
</dbReference>
<keyword evidence="2" id="KW-0963">Cytoplasm</keyword>
<evidence type="ECO:0000259" key="3">
    <source>
        <dbReference type="Pfam" id="PF23142"/>
    </source>
</evidence>
<dbReference type="SUPFAM" id="SSF50729">
    <property type="entry name" value="PH domain-like"/>
    <property type="match status" value="1"/>
</dbReference>